<dbReference type="AlphaFoldDB" id="A0AAD4QX15"/>
<comment type="caution">
    <text evidence="2">The sequence shown here is derived from an EMBL/GenBank/DDBJ whole genome shotgun (WGS) entry which is preliminary data.</text>
</comment>
<dbReference type="Gene3D" id="1.50.10.140">
    <property type="match status" value="1"/>
</dbReference>
<evidence type="ECO:0000313" key="2">
    <source>
        <dbReference type="EMBL" id="KAI1694879.1"/>
    </source>
</evidence>
<reference evidence="2" key="1">
    <citation type="submission" date="2022-01" db="EMBL/GenBank/DDBJ databases">
        <title>Genome Sequence Resource for Two Populations of Ditylenchus destructor, the Migratory Endoparasitic Phytonematode.</title>
        <authorList>
            <person name="Zhang H."/>
            <person name="Lin R."/>
            <person name="Xie B."/>
        </authorList>
    </citation>
    <scope>NUCLEOTIDE SEQUENCE</scope>
    <source>
        <strain evidence="2">BazhouSP</strain>
    </source>
</reference>
<dbReference type="InterPro" id="IPR019282">
    <property type="entry name" value="Glycoamylase-like_cons_dom"/>
</dbReference>
<accession>A0AAD4QX15</accession>
<dbReference type="Proteomes" id="UP001201812">
    <property type="component" value="Unassembled WGS sequence"/>
</dbReference>
<evidence type="ECO:0000259" key="1">
    <source>
        <dbReference type="Pfam" id="PF10091"/>
    </source>
</evidence>
<feature type="domain" description="Glycoamylase-like" evidence="1">
    <location>
        <begin position="2"/>
        <end position="192"/>
    </location>
</feature>
<dbReference type="Pfam" id="PF10091">
    <property type="entry name" value="Glycoamylase"/>
    <property type="match status" value="1"/>
</dbReference>
<evidence type="ECO:0000313" key="3">
    <source>
        <dbReference type="Proteomes" id="UP001201812"/>
    </source>
</evidence>
<proteinExistence type="predicted"/>
<name>A0AAD4QX15_9BILA</name>
<keyword evidence="3" id="KW-1185">Reference proteome</keyword>
<sequence>MCVYILALASPTHPVPANSWDVWTAKYDHCWRGQGETRHLAFAPLFGHQYSHVWVDFRGIRDKVMREAGIDYFENSRRATHAQRAYAIANPMGWTGYSKDIWGLTACDGPGGYNLPFKGRTATFRAYSARGPLGQPDAYDDGTLAPTAALGSLPFAPEIVIPAANALRKWPGLYSQYGFLDSFNPSFTWTDKSSPTAGSTASMAADAHRPAALRYAGFVERLDRGVVAGTEVERADIELRVRAQLVGEDLIGERQPVGAHAPHDIVAGRARHLAPGHAGVALIGVADRGDPARRRGCGAVGMPNTRRSLIARCAPPI</sequence>
<dbReference type="EMBL" id="JAKKPZ010000461">
    <property type="protein sequence ID" value="KAI1694879.1"/>
    <property type="molecule type" value="Genomic_DNA"/>
</dbReference>
<gene>
    <name evidence="2" type="ORF">DdX_19874</name>
</gene>
<organism evidence="2 3">
    <name type="scientific">Ditylenchus destructor</name>
    <dbReference type="NCBI Taxonomy" id="166010"/>
    <lineage>
        <taxon>Eukaryota</taxon>
        <taxon>Metazoa</taxon>
        <taxon>Ecdysozoa</taxon>
        <taxon>Nematoda</taxon>
        <taxon>Chromadorea</taxon>
        <taxon>Rhabditida</taxon>
        <taxon>Tylenchina</taxon>
        <taxon>Tylenchomorpha</taxon>
        <taxon>Sphaerularioidea</taxon>
        <taxon>Anguinidae</taxon>
        <taxon>Anguininae</taxon>
        <taxon>Ditylenchus</taxon>
    </lineage>
</organism>
<protein>
    <submittedName>
        <fullName evidence="2">Glucoamylase domain-containing protein</fullName>
    </submittedName>
</protein>